<accession>A0A8J6EF92</accession>
<sequence>MQAAPRSVETADMEGAPSATKSGAEPSGVPNQKIPVSSISPLEYGLEQDVVEDRTMPKKKMCKAFRRKKDGIGNRKRANFCSQTEKEVGENRKLFYNCV</sequence>
<proteinExistence type="predicted"/>
<feature type="region of interest" description="Disordered" evidence="1">
    <location>
        <begin position="1"/>
        <end position="40"/>
    </location>
</feature>
<organism evidence="2 3">
    <name type="scientific">Eleutherodactylus coqui</name>
    <name type="common">Puerto Rican coqui</name>
    <dbReference type="NCBI Taxonomy" id="57060"/>
    <lineage>
        <taxon>Eukaryota</taxon>
        <taxon>Metazoa</taxon>
        <taxon>Chordata</taxon>
        <taxon>Craniata</taxon>
        <taxon>Vertebrata</taxon>
        <taxon>Euteleostomi</taxon>
        <taxon>Amphibia</taxon>
        <taxon>Batrachia</taxon>
        <taxon>Anura</taxon>
        <taxon>Neobatrachia</taxon>
        <taxon>Hyloidea</taxon>
        <taxon>Eleutherodactylidae</taxon>
        <taxon>Eleutherodactylinae</taxon>
        <taxon>Eleutherodactylus</taxon>
        <taxon>Eleutherodactylus</taxon>
    </lineage>
</organism>
<reference evidence="2" key="1">
    <citation type="thesis" date="2020" institute="ProQuest LLC" country="789 East Eisenhower Parkway, Ann Arbor, MI, USA">
        <title>Comparative Genomics and Chromosome Evolution.</title>
        <authorList>
            <person name="Mudd A.B."/>
        </authorList>
    </citation>
    <scope>NUCLEOTIDE SEQUENCE</scope>
    <source>
        <strain evidence="2">HN-11 Male</strain>
        <tissue evidence="2">Kidney and liver</tissue>
    </source>
</reference>
<evidence type="ECO:0000313" key="3">
    <source>
        <dbReference type="Proteomes" id="UP000770717"/>
    </source>
</evidence>
<dbReference type="EMBL" id="WNTK01001120">
    <property type="protein sequence ID" value="KAG9467925.1"/>
    <property type="molecule type" value="Genomic_DNA"/>
</dbReference>
<evidence type="ECO:0000313" key="2">
    <source>
        <dbReference type="EMBL" id="KAG9467925.1"/>
    </source>
</evidence>
<comment type="caution">
    <text evidence="2">The sequence shown here is derived from an EMBL/GenBank/DDBJ whole genome shotgun (WGS) entry which is preliminary data.</text>
</comment>
<dbReference type="AlphaFoldDB" id="A0A8J6EF92"/>
<evidence type="ECO:0000256" key="1">
    <source>
        <dbReference type="SAM" id="MobiDB-lite"/>
    </source>
</evidence>
<name>A0A8J6EF92_ELECQ</name>
<protein>
    <submittedName>
        <fullName evidence="2">Uncharacterized protein</fullName>
    </submittedName>
</protein>
<gene>
    <name evidence="2" type="ORF">GDO78_014044</name>
</gene>
<keyword evidence="3" id="KW-1185">Reference proteome</keyword>
<dbReference type="Proteomes" id="UP000770717">
    <property type="component" value="Unassembled WGS sequence"/>
</dbReference>